<accession>A0A143PFX0</accession>
<proteinExistence type="predicted"/>
<feature type="transmembrane region" description="Helical" evidence="1">
    <location>
        <begin position="338"/>
        <end position="359"/>
    </location>
</feature>
<dbReference type="InterPro" id="IPR025513">
    <property type="entry name" value="DUF4401"/>
</dbReference>
<reference evidence="4" key="2">
    <citation type="submission" date="2016-04" db="EMBL/GenBank/DDBJ databases">
        <title>First Complete Genome Sequence of a Subdivision 6 Acidobacterium.</title>
        <authorList>
            <person name="Huang S."/>
            <person name="Vieira S."/>
            <person name="Bunk B."/>
            <person name="Riedel T."/>
            <person name="Sproeer C."/>
            <person name="Overmann J."/>
        </authorList>
    </citation>
    <scope>NUCLEOTIDE SEQUENCE [LARGE SCALE GENOMIC DNA]</scope>
    <source>
        <strain evidence="4">DSM 100886 HEG_-6_39</strain>
    </source>
</reference>
<feature type="domain" description="DUF4401" evidence="2">
    <location>
        <begin position="41"/>
        <end position="359"/>
    </location>
</feature>
<feature type="transmembrane region" description="Helical" evidence="1">
    <location>
        <begin position="246"/>
        <end position="265"/>
    </location>
</feature>
<reference evidence="3 4" key="1">
    <citation type="journal article" date="2016" name="Genome Announc.">
        <title>First Complete Genome Sequence of a Subdivision 6 Acidobacterium Strain.</title>
        <authorList>
            <person name="Huang S."/>
            <person name="Vieira S."/>
            <person name="Bunk B."/>
            <person name="Riedel T."/>
            <person name="Sproer C."/>
            <person name="Overmann J."/>
        </authorList>
    </citation>
    <scope>NUCLEOTIDE SEQUENCE [LARGE SCALE GENOMIC DNA]</scope>
    <source>
        <strain evidence="4">DSM 100886 HEG_-6_39</strain>
    </source>
</reference>
<dbReference type="EMBL" id="CP015136">
    <property type="protein sequence ID" value="AMY07153.1"/>
    <property type="molecule type" value="Genomic_DNA"/>
</dbReference>
<evidence type="ECO:0000259" key="2">
    <source>
        <dbReference type="Pfam" id="PF14351"/>
    </source>
</evidence>
<dbReference type="AlphaFoldDB" id="A0A143PFX0"/>
<feature type="transmembrane region" description="Helical" evidence="1">
    <location>
        <begin position="77"/>
        <end position="94"/>
    </location>
</feature>
<protein>
    <submittedName>
        <fullName evidence="3">Putative membrane-anchored protein</fullName>
    </submittedName>
</protein>
<dbReference type="KEGG" id="abac:LuPra_00320"/>
<keyword evidence="1" id="KW-1133">Transmembrane helix</keyword>
<name>A0A143PFX0_LUTPR</name>
<dbReference type="Proteomes" id="UP000076079">
    <property type="component" value="Chromosome"/>
</dbReference>
<keyword evidence="1" id="KW-0812">Transmembrane</keyword>
<feature type="transmembrane region" description="Helical" evidence="1">
    <location>
        <begin position="277"/>
        <end position="303"/>
    </location>
</feature>
<evidence type="ECO:0000256" key="1">
    <source>
        <dbReference type="SAM" id="Phobius"/>
    </source>
</evidence>
<feature type="transmembrane region" description="Helical" evidence="1">
    <location>
        <begin position="315"/>
        <end position="332"/>
    </location>
</feature>
<dbReference type="RefSeq" id="WP_110169142.1">
    <property type="nucleotide sequence ID" value="NZ_CP015136.1"/>
</dbReference>
<evidence type="ECO:0000313" key="4">
    <source>
        <dbReference type="Proteomes" id="UP000076079"/>
    </source>
</evidence>
<evidence type="ECO:0000313" key="3">
    <source>
        <dbReference type="EMBL" id="AMY07153.1"/>
    </source>
</evidence>
<feature type="transmembrane region" description="Helical" evidence="1">
    <location>
        <begin position="206"/>
        <end position="225"/>
    </location>
</feature>
<keyword evidence="1" id="KW-0472">Membrane</keyword>
<feature type="transmembrane region" description="Helical" evidence="1">
    <location>
        <begin position="150"/>
        <end position="168"/>
    </location>
</feature>
<sequence length="368" mass="37813">MMPVVSIRSVLAEAIDKDLVPADAHERASAALHGAAQDHLPWYLRVLIGGGAWVGAWFLLGTVLGLVGLAIGQRIDAVALLLGLALMPAGVALRTAARSELQRQSALVSVLTGQLLLVGGLGALSESMTLAAAATIISSAVLIALFDDGVYRFGATLAIVTAILIVAFDKRLPYAMGLVTATTACMPVLIWRTSPDLQALHRHLDPVAWACATAACGLLALQAIIDAVTGSAGISPAFIQLLLPRAWPLTFVFVMLLVWLAVQVARDHGAAPTDPAAAVAIGGAIAIGGLTLSTPAVSGALLLVMLGFDRRRSGLVGLAALFLGGFLGIYYYSLALSLLQKSAVLVASGAVCLAAAAFFRARAAEVSA</sequence>
<feature type="transmembrane region" description="Helical" evidence="1">
    <location>
        <begin position="115"/>
        <end position="144"/>
    </location>
</feature>
<gene>
    <name evidence="3" type="ORF">LuPra_00320</name>
</gene>
<keyword evidence="4" id="KW-1185">Reference proteome</keyword>
<feature type="transmembrane region" description="Helical" evidence="1">
    <location>
        <begin position="175"/>
        <end position="194"/>
    </location>
</feature>
<dbReference type="Pfam" id="PF14351">
    <property type="entry name" value="DUF4401"/>
    <property type="match status" value="1"/>
</dbReference>
<feature type="transmembrane region" description="Helical" evidence="1">
    <location>
        <begin position="46"/>
        <end position="71"/>
    </location>
</feature>
<dbReference type="STRING" id="1855912.LuPra_00320"/>
<organism evidence="3 4">
    <name type="scientific">Luteitalea pratensis</name>
    <dbReference type="NCBI Taxonomy" id="1855912"/>
    <lineage>
        <taxon>Bacteria</taxon>
        <taxon>Pseudomonadati</taxon>
        <taxon>Acidobacteriota</taxon>
        <taxon>Vicinamibacteria</taxon>
        <taxon>Vicinamibacterales</taxon>
        <taxon>Vicinamibacteraceae</taxon>
        <taxon>Luteitalea</taxon>
    </lineage>
</organism>